<feature type="compositionally biased region" description="Low complexity" evidence="1">
    <location>
        <begin position="79"/>
        <end position="103"/>
    </location>
</feature>
<dbReference type="EMBL" id="DF237158">
    <property type="protein sequence ID" value="GAQ84858.1"/>
    <property type="molecule type" value="Genomic_DNA"/>
</dbReference>
<feature type="compositionally biased region" description="Low complexity" evidence="1">
    <location>
        <begin position="1302"/>
        <end position="1322"/>
    </location>
</feature>
<dbReference type="Proteomes" id="UP000054558">
    <property type="component" value="Unassembled WGS sequence"/>
</dbReference>
<evidence type="ECO:0000256" key="1">
    <source>
        <dbReference type="SAM" id="MobiDB-lite"/>
    </source>
</evidence>
<sequence>MSGIGCFPGKAQQALFQNGGSVLQWKPVQPVRYGDSPGSDDLPYSSSSEDDLTPQKPARFTPADEGGPRKNVPEDNANDSITSSQQTTETTGTFESSDTTGTSRLQGLPSMGPQRGLQVEEERRQLAAVKEESAEGFEGSPLFAGLPVGSSPSSSVVLKKAALPEPSPVVWELQEYGDKRRQQLKKEAWQLKRYEHLLNLLKEGLIDQADFQAHKKPIMKYMSDTCSEPGRENKELEHDKLVFLKQLKEADCLTGSEYRSAKAPILRRLAGYRIVSPSRDKGKAKGGFRAILNKLKVHGLRHHSPPRSGMSTPAGSPPRGAKWKSASNPYFTHSDPIPGGPFPPPTFARRMSSTAPYTLGTNPLAEDSQAKKQGGSGGGEGSQTPSQDLSSSPPSSIRSPLDWPRTAGDRRGPDWTPKMGPVQGEKVAQAHKPLSAAGLGSEADSKDRGAFGSEFQVQGDGFGSRLDAPGRIPGSVSLDAGSSSRGTSNRTSSGFASEFSGSLSVNGHQLSHAGKEAVGKKRGGHGELGEGKTGLSESNGGRQGGKGANYPSKFLLALHSSGEFGGFTNPFSQPPLSEDFLDSPLGTEKEICSDLESSPEESAGVALPSHQGANQGLPGCGAHMPAERSGTTEAKRDSRGKPDNPLREEVSTEFVAEERPQGKDDSGRGVPRVNLFGERGTSTVSARQERESRSSAAADAFGTDVFCAKPLVKPGPPKKLQSVLSFPPSSGKPAGRPPSGPRSRPNSPPARAAPPVPRSQTLPSNVQSQDFKEGVKAPAGLFMGSAADPRQVIPVAPSLAAKKPIPEVKVTTRINVAKIAITRQASKGPAAKQATVWNRLTGQNQGKPKKRAVGGRGEAAALLDSESEVSSEDELGNPSGAQPSRAPQVASEALTGRIPSALAQVRSQGEATRHAAPPGRTKRGSDDRKQHNAAPPARQWGAKPQRAGALHAVPESPDRAAKDDLGSEKGQGGVEDSERMEETASEASDEVLFEDVARDEEVSSRKGAEKRTAELQRGAPEGKSETAEPRGLSEKVGRDGHQRRPSQDMDVLASVFDPEEPAPAHARAEPTEKAPQEHVPPAVAPKAATAAGQPEALRHRRQPSLETVPGDEKAGGTAGAGAQEASAAKAALLRYPDGRAGQHERKKSRDLEKEEAAVESAAVPSTGVRYPEEHAARHARKKSRDMEKLAAEASLGSQAKGEGAAAEKDRVKQDGPQAETAQAKGLRAVTAKADEVKPARSTRQPEERAGTEAPQVPAAPAVLPAAPPALPAAAPQAPASGAGSKLADLKARMASMRGGGPKPAAKPVQAAPSATAAAVKPSEASAPRPSEVVVTKAPALTATTTSETPSPAIEAKAVVVAVASPVVKEEAKPGPAPSAKMDVAARVAARMAARAQVTKAASAAPPSVTPPAASTDATSREAQLEATPENTKAAPAGTAEGTVSKRDNRSLSVPKRPTERTNSVAEGDVDAGEGSRLNRARNFSGPISFSGPLRRDDVEGGREAGRRTGHATAPSSPREADSGGPFQQSRSQPGSPTRSDKLLALRRQVTTMSSAVKPAAAEAKPAALTTTTKAWPGIKRGKDGPAKSTTPGADSAAGSDTSKDDALAFSENIKNTLGRLRMEKSQQKTPGAHATRAPQAVKASAPVSRGIEGALHETSRNTPASTWARVSKLKDPKAADAARALRVSGANWEEEMQAAMQGKYAENISPEKSASMDTAGGVRDSLRNWR</sequence>
<feature type="compositionally biased region" description="Basic and acidic residues" evidence="1">
    <location>
        <begin position="995"/>
        <end position="1047"/>
    </location>
</feature>
<dbReference type="OMA" id="FEECIDE"/>
<feature type="compositionally biased region" description="Low complexity" evidence="1">
    <location>
        <begin position="382"/>
        <end position="402"/>
    </location>
</feature>
<feature type="compositionally biased region" description="Polar residues" evidence="1">
    <location>
        <begin position="351"/>
        <end position="361"/>
    </location>
</feature>
<feature type="compositionally biased region" description="Basic and acidic residues" evidence="1">
    <location>
        <begin position="956"/>
        <end position="967"/>
    </location>
</feature>
<reference evidence="2 3" key="1">
    <citation type="journal article" date="2014" name="Nat. Commun.">
        <title>Klebsormidium flaccidum genome reveals primary factors for plant terrestrial adaptation.</title>
        <authorList>
            <person name="Hori K."/>
            <person name="Maruyama F."/>
            <person name="Fujisawa T."/>
            <person name="Togashi T."/>
            <person name="Yamamoto N."/>
            <person name="Seo M."/>
            <person name="Sato S."/>
            <person name="Yamada T."/>
            <person name="Mori H."/>
            <person name="Tajima N."/>
            <person name="Moriyama T."/>
            <person name="Ikeuchi M."/>
            <person name="Watanabe M."/>
            <person name="Wada H."/>
            <person name="Kobayashi K."/>
            <person name="Saito M."/>
            <person name="Masuda T."/>
            <person name="Sasaki-Sekimoto Y."/>
            <person name="Mashiguchi K."/>
            <person name="Awai K."/>
            <person name="Shimojima M."/>
            <person name="Masuda S."/>
            <person name="Iwai M."/>
            <person name="Nobusawa T."/>
            <person name="Narise T."/>
            <person name="Kondo S."/>
            <person name="Saito H."/>
            <person name="Sato R."/>
            <person name="Murakawa M."/>
            <person name="Ihara Y."/>
            <person name="Oshima-Yamada Y."/>
            <person name="Ohtaka K."/>
            <person name="Satoh M."/>
            <person name="Sonobe K."/>
            <person name="Ishii M."/>
            <person name="Ohtani R."/>
            <person name="Kanamori-Sato M."/>
            <person name="Honoki R."/>
            <person name="Miyazaki D."/>
            <person name="Mochizuki H."/>
            <person name="Umetsu J."/>
            <person name="Higashi K."/>
            <person name="Shibata D."/>
            <person name="Kamiya Y."/>
            <person name="Sato N."/>
            <person name="Nakamura Y."/>
            <person name="Tabata S."/>
            <person name="Ida S."/>
            <person name="Kurokawa K."/>
            <person name="Ohta H."/>
        </authorList>
    </citation>
    <scope>NUCLEOTIDE SEQUENCE [LARGE SCALE GENOMIC DNA]</scope>
    <source>
        <strain evidence="2 3">NIES-2285</strain>
    </source>
</reference>
<feature type="compositionally biased region" description="Basic and acidic residues" evidence="1">
    <location>
        <begin position="118"/>
        <end position="133"/>
    </location>
</feature>
<feature type="compositionally biased region" description="Low complexity" evidence="1">
    <location>
        <begin position="1393"/>
        <end position="1417"/>
    </location>
</feature>
<feature type="region of interest" description="Disordered" evidence="1">
    <location>
        <begin position="299"/>
        <end position="550"/>
    </location>
</feature>
<feature type="region of interest" description="Disordered" evidence="1">
    <location>
        <begin position="27"/>
        <end position="138"/>
    </location>
</feature>
<feature type="compositionally biased region" description="Basic and acidic residues" evidence="1">
    <location>
        <begin position="1066"/>
        <end position="1076"/>
    </location>
</feature>
<accession>A0A1Y1I9U1</accession>
<feature type="compositionally biased region" description="Polar residues" evidence="1">
    <location>
        <begin position="835"/>
        <end position="846"/>
    </location>
</feature>
<feature type="compositionally biased region" description="Basic and acidic residues" evidence="1">
    <location>
        <begin position="1493"/>
        <end position="1506"/>
    </location>
</feature>
<dbReference type="PANTHER" id="PTHR37392">
    <property type="entry name" value="OS09G0556800 PROTEIN"/>
    <property type="match status" value="1"/>
</dbReference>
<proteinExistence type="predicted"/>
<organism evidence="2 3">
    <name type="scientific">Klebsormidium nitens</name>
    <name type="common">Green alga</name>
    <name type="synonym">Ulothrix nitens</name>
    <dbReference type="NCBI Taxonomy" id="105231"/>
    <lineage>
        <taxon>Eukaryota</taxon>
        <taxon>Viridiplantae</taxon>
        <taxon>Streptophyta</taxon>
        <taxon>Klebsormidiophyceae</taxon>
        <taxon>Klebsormidiales</taxon>
        <taxon>Klebsormidiaceae</taxon>
        <taxon>Klebsormidium</taxon>
    </lineage>
</organism>
<feature type="compositionally biased region" description="Polar residues" evidence="1">
    <location>
        <begin position="499"/>
        <end position="509"/>
    </location>
</feature>
<feature type="compositionally biased region" description="Low complexity" evidence="1">
    <location>
        <begin position="1080"/>
        <end position="1095"/>
    </location>
</feature>
<feature type="compositionally biased region" description="Low complexity" evidence="1">
    <location>
        <begin position="1555"/>
        <end position="1576"/>
    </location>
</feature>
<feature type="compositionally biased region" description="Basic and acidic residues" evidence="1">
    <location>
        <begin position="1232"/>
        <end position="1250"/>
    </location>
</feature>
<dbReference type="PANTHER" id="PTHR37392:SF1">
    <property type="entry name" value="OS09G0556800 PROTEIN"/>
    <property type="match status" value="1"/>
</dbReference>
<feature type="compositionally biased region" description="Basic and acidic residues" evidence="1">
    <location>
        <begin position="513"/>
        <end position="530"/>
    </location>
</feature>
<feature type="region of interest" description="Disordered" evidence="1">
    <location>
        <begin position="1393"/>
        <end position="1681"/>
    </location>
</feature>
<feature type="compositionally biased region" description="Polar residues" evidence="1">
    <location>
        <begin position="1525"/>
        <end position="1537"/>
    </location>
</feature>
<keyword evidence="3" id="KW-1185">Reference proteome</keyword>
<feature type="region of interest" description="Disordered" evidence="1">
    <location>
        <begin position="824"/>
        <end position="1333"/>
    </location>
</feature>
<feature type="compositionally biased region" description="Low complexity" evidence="1">
    <location>
        <begin position="1120"/>
        <end position="1131"/>
    </location>
</feature>
<feature type="compositionally biased region" description="Polar residues" evidence="1">
    <location>
        <begin position="760"/>
        <end position="769"/>
    </location>
</feature>
<name>A0A1Y1I9U1_KLENI</name>
<feature type="compositionally biased region" description="Acidic residues" evidence="1">
    <location>
        <begin position="983"/>
        <end position="993"/>
    </location>
</feature>
<feature type="compositionally biased region" description="Low complexity" evidence="1">
    <location>
        <begin position="1253"/>
        <end position="1264"/>
    </location>
</feature>
<feature type="compositionally biased region" description="Acidic residues" evidence="1">
    <location>
        <begin position="865"/>
        <end position="875"/>
    </location>
</feature>
<evidence type="ECO:0000313" key="3">
    <source>
        <dbReference type="Proteomes" id="UP000054558"/>
    </source>
</evidence>
<feature type="region of interest" description="Disordered" evidence="1">
    <location>
        <begin position="592"/>
        <end position="773"/>
    </location>
</feature>
<feature type="compositionally biased region" description="Low complexity" evidence="1">
    <location>
        <begin position="481"/>
        <end position="494"/>
    </location>
</feature>
<feature type="compositionally biased region" description="Pro residues" evidence="1">
    <location>
        <begin position="735"/>
        <end position="757"/>
    </location>
</feature>
<protein>
    <submittedName>
        <fullName evidence="2">Uncharacterized protein</fullName>
    </submittedName>
</protein>
<gene>
    <name evidence="2" type="ORF">KFL_002090100</name>
</gene>
<feature type="compositionally biased region" description="Basic and acidic residues" evidence="1">
    <location>
        <begin position="633"/>
        <end position="667"/>
    </location>
</feature>
<evidence type="ECO:0000313" key="2">
    <source>
        <dbReference type="EMBL" id="GAQ84858.1"/>
    </source>
</evidence>
<dbReference type="OrthoDB" id="1904025at2759"/>
<feature type="compositionally biased region" description="Basic and acidic residues" evidence="1">
    <location>
        <begin position="1136"/>
        <end position="1156"/>
    </location>
</feature>
<feature type="region of interest" description="Disordered" evidence="1">
    <location>
        <begin position="1707"/>
        <end position="1730"/>
    </location>
</feature>